<proteinExistence type="predicted"/>
<dbReference type="EMBL" id="MU971336">
    <property type="protein sequence ID" value="KAK9241117.1"/>
    <property type="molecule type" value="Genomic_DNA"/>
</dbReference>
<sequence>MAASRALKHINISPTRIPYSTGAALQDVLVKNYLDSKRIPDIVPRPVPTLLTMEFSPVYTFGRRQNDAESMQKIEQLKSMVPEAATAVTMRGGQTTFHGPGQLVAYPIIDLREFNLSSKCYVRMLEDTTIELLETFGLRAKTTENTGVWLSDAEKIASIGVHLRRYITSHGVAINATTDLSYFDQIVACGLPESRATSIKQAAPDEWERQMAAVKNPIHELGNRFADILRQKLDHQR</sequence>
<gene>
    <name evidence="1" type="ORF">V1525DRAFT_393751</name>
</gene>
<reference evidence="2" key="1">
    <citation type="journal article" date="2024" name="Front. Bioeng. Biotechnol.">
        <title>Genome-scale model development and genomic sequencing of the oleaginous clade Lipomyces.</title>
        <authorList>
            <person name="Czajka J.J."/>
            <person name="Han Y."/>
            <person name="Kim J."/>
            <person name="Mondo S.J."/>
            <person name="Hofstad B.A."/>
            <person name="Robles A."/>
            <person name="Haridas S."/>
            <person name="Riley R."/>
            <person name="LaButti K."/>
            <person name="Pangilinan J."/>
            <person name="Andreopoulos W."/>
            <person name="Lipzen A."/>
            <person name="Yan J."/>
            <person name="Wang M."/>
            <person name="Ng V."/>
            <person name="Grigoriev I.V."/>
            <person name="Spatafora J.W."/>
            <person name="Magnuson J.K."/>
            <person name="Baker S.E."/>
            <person name="Pomraning K.R."/>
        </authorList>
    </citation>
    <scope>NUCLEOTIDE SEQUENCE [LARGE SCALE GENOMIC DNA]</scope>
    <source>
        <strain evidence="2">CBS 7786</strain>
    </source>
</reference>
<name>A0ACC3TDZ0_LIPKO</name>
<evidence type="ECO:0000313" key="2">
    <source>
        <dbReference type="Proteomes" id="UP001433508"/>
    </source>
</evidence>
<accession>A0ACC3TDZ0</accession>
<organism evidence="1 2">
    <name type="scientific">Lipomyces kononenkoae</name>
    <name type="common">Yeast</name>
    <dbReference type="NCBI Taxonomy" id="34357"/>
    <lineage>
        <taxon>Eukaryota</taxon>
        <taxon>Fungi</taxon>
        <taxon>Dikarya</taxon>
        <taxon>Ascomycota</taxon>
        <taxon>Saccharomycotina</taxon>
        <taxon>Lipomycetes</taxon>
        <taxon>Lipomycetales</taxon>
        <taxon>Lipomycetaceae</taxon>
        <taxon>Lipomyces</taxon>
    </lineage>
</organism>
<keyword evidence="2" id="KW-1185">Reference proteome</keyword>
<evidence type="ECO:0000313" key="1">
    <source>
        <dbReference type="EMBL" id="KAK9241117.1"/>
    </source>
</evidence>
<comment type="caution">
    <text evidence="1">The sequence shown here is derived from an EMBL/GenBank/DDBJ whole genome shotgun (WGS) entry which is preliminary data.</text>
</comment>
<protein>
    <submittedName>
        <fullName evidence="1">Uncharacterized protein</fullName>
    </submittedName>
</protein>
<dbReference type="Proteomes" id="UP001433508">
    <property type="component" value="Unassembled WGS sequence"/>
</dbReference>